<dbReference type="Proteomes" id="UP000799424">
    <property type="component" value="Unassembled WGS sequence"/>
</dbReference>
<evidence type="ECO:0000313" key="2">
    <source>
        <dbReference type="EMBL" id="KAF2830018.1"/>
    </source>
</evidence>
<evidence type="ECO:0000313" key="3">
    <source>
        <dbReference type="Proteomes" id="UP000799424"/>
    </source>
</evidence>
<feature type="region of interest" description="Disordered" evidence="1">
    <location>
        <begin position="146"/>
        <end position="169"/>
    </location>
</feature>
<protein>
    <submittedName>
        <fullName evidence="2">Uncharacterized protein</fullName>
    </submittedName>
</protein>
<accession>A0A6A7ABB2</accession>
<feature type="compositionally biased region" description="Pro residues" evidence="1">
    <location>
        <begin position="146"/>
        <end position="158"/>
    </location>
</feature>
<sequence>MFPVSTHFFKPCRRTTDGRTINPDWVGSHVEAHSSHARARFARVCPGADGMEVDGKPTTGQAHITSHEAPAGFGDSCGALGWIAIDAGERIEWLCDAVVVEAMPPGAVVNNAWRERGRDMGLGATASIAAQMCLFPGCGRPWSAAPCPPGRGRMPPPSQQRSRSRSRMRMGQDRLLLAPSCVAPRLTPAEQQHCGKKKKQLQRALRRHGLVPFISRGSQSLLAACGFSCCVDTPAAAPRVGEHSPSPAALGWVAPDRSLAPFFTFANIFRSFSGHPASPADDHDHASAGRRLTWPIHASFTPSAGSGTRLLLALLPACRALASRPPKLFQDLPTVHRSARSLPVTRTTHWDKLVDAVSDLATGCGPAHIAMLGRKPFDAPTETPVHTIGIPLGIGRIPEQGIARLVVALDLPTASVVWRPRFEPIVQVPQRL</sequence>
<evidence type="ECO:0000256" key="1">
    <source>
        <dbReference type="SAM" id="MobiDB-lite"/>
    </source>
</evidence>
<gene>
    <name evidence="2" type="ORF">CC86DRAFT_379502</name>
</gene>
<keyword evidence="3" id="KW-1185">Reference proteome</keyword>
<organism evidence="2 3">
    <name type="scientific">Ophiobolus disseminans</name>
    <dbReference type="NCBI Taxonomy" id="1469910"/>
    <lineage>
        <taxon>Eukaryota</taxon>
        <taxon>Fungi</taxon>
        <taxon>Dikarya</taxon>
        <taxon>Ascomycota</taxon>
        <taxon>Pezizomycotina</taxon>
        <taxon>Dothideomycetes</taxon>
        <taxon>Pleosporomycetidae</taxon>
        <taxon>Pleosporales</taxon>
        <taxon>Pleosporineae</taxon>
        <taxon>Phaeosphaeriaceae</taxon>
        <taxon>Ophiobolus</taxon>
    </lineage>
</organism>
<dbReference type="EMBL" id="MU006220">
    <property type="protein sequence ID" value="KAF2830018.1"/>
    <property type="molecule type" value="Genomic_DNA"/>
</dbReference>
<reference evidence="2" key="1">
    <citation type="journal article" date="2020" name="Stud. Mycol.">
        <title>101 Dothideomycetes genomes: a test case for predicting lifestyles and emergence of pathogens.</title>
        <authorList>
            <person name="Haridas S."/>
            <person name="Albert R."/>
            <person name="Binder M."/>
            <person name="Bloem J."/>
            <person name="Labutti K."/>
            <person name="Salamov A."/>
            <person name="Andreopoulos B."/>
            <person name="Baker S."/>
            <person name="Barry K."/>
            <person name="Bills G."/>
            <person name="Bluhm B."/>
            <person name="Cannon C."/>
            <person name="Castanera R."/>
            <person name="Culley D."/>
            <person name="Daum C."/>
            <person name="Ezra D."/>
            <person name="Gonzalez J."/>
            <person name="Henrissat B."/>
            <person name="Kuo A."/>
            <person name="Liang C."/>
            <person name="Lipzen A."/>
            <person name="Lutzoni F."/>
            <person name="Magnuson J."/>
            <person name="Mondo S."/>
            <person name="Nolan M."/>
            <person name="Ohm R."/>
            <person name="Pangilinan J."/>
            <person name="Park H.-J."/>
            <person name="Ramirez L."/>
            <person name="Alfaro M."/>
            <person name="Sun H."/>
            <person name="Tritt A."/>
            <person name="Yoshinaga Y."/>
            <person name="Zwiers L.-H."/>
            <person name="Turgeon B."/>
            <person name="Goodwin S."/>
            <person name="Spatafora J."/>
            <person name="Crous P."/>
            <person name="Grigoriev I."/>
        </authorList>
    </citation>
    <scope>NUCLEOTIDE SEQUENCE</scope>
    <source>
        <strain evidence="2">CBS 113818</strain>
    </source>
</reference>
<name>A0A6A7ABB2_9PLEO</name>
<dbReference type="AlphaFoldDB" id="A0A6A7ABB2"/>
<proteinExistence type="predicted"/>